<gene>
    <name evidence="4" type="ORF">CAP_2757</name>
</gene>
<keyword evidence="1 2" id="KW-0597">Phosphoprotein</keyword>
<dbReference type="Gene3D" id="3.40.50.2300">
    <property type="match status" value="1"/>
</dbReference>
<dbReference type="PROSITE" id="PS50110">
    <property type="entry name" value="RESPONSE_REGULATORY"/>
    <property type="match status" value="1"/>
</dbReference>
<comment type="caution">
    <text evidence="4">The sequence shown here is derived from an EMBL/GenBank/DDBJ whole genome shotgun (WGS) entry which is preliminary data.</text>
</comment>
<sequence>MQRLLGGWRKLMRAPFPASNSTSRAARREIQPGSIHLPLVPAGSERALTHDEGSRPAPDAPLTGHRILVVDDDVDAADSLGMLLELLGNQTHIAYDGMSAIDATRTFRPEVILLDIGMPGMDGHDTCRHIRQSPWGQDVTIIALTGWSQEQARRQSREAGFDLHFVKPVDPDHILEILAKRGMPTAP</sequence>
<organism evidence="4 5">
    <name type="scientific">Chondromyces apiculatus DSM 436</name>
    <dbReference type="NCBI Taxonomy" id="1192034"/>
    <lineage>
        <taxon>Bacteria</taxon>
        <taxon>Pseudomonadati</taxon>
        <taxon>Myxococcota</taxon>
        <taxon>Polyangia</taxon>
        <taxon>Polyangiales</taxon>
        <taxon>Polyangiaceae</taxon>
        <taxon>Chondromyces</taxon>
    </lineage>
</organism>
<protein>
    <submittedName>
        <fullName evidence="4">Multi-sensor hybrid histidine kinase</fullName>
    </submittedName>
</protein>
<dbReference type="STRING" id="1192034.CAP_2757"/>
<dbReference type="InterPro" id="IPR050595">
    <property type="entry name" value="Bact_response_regulator"/>
</dbReference>
<dbReference type="InterPro" id="IPR011006">
    <property type="entry name" value="CheY-like_superfamily"/>
</dbReference>
<dbReference type="GO" id="GO:0016301">
    <property type="term" value="F:kinase activity"/>
    <property type="evidence" value="ECO:0007669"/>
    <property type="project" value="UniProtKB-KW"/>
</dbReference>
<evidence type="ECO:0000256" key="2">
    <source>
        <dbReference type="PROSITE-ProRule" id="PRU00169"/>
    </source>
</evidence>
<keyword evidence="5" id="KW-1185">Reference proteome</keyword>
<keyword evidence="4" id="KW-0808">Transferase</keyword>
<dbReference type="AlphaFoldDB" id="A0A017TJR4"/>
<dbReference type="Pfam" id="PF00072">
    <property type="entry name" value="Response_reg"/>
    <property type="match status" value="1"/>
</dbReference>
<dbReference type="PANTHER" id="PTHR44591:SF3">
    <property type="entry name" value="RESPONSE REGULATORY DOMAIN-CONTAINING PROTEIN"/>
    <property type="match status" value="1"/>
</dbReference>
<name>A0A017TJR4_9BACT</name>
<proteinExistence type="predicted"/>
<dbReference type="InterPro" id="IPR001789">
    <property type="entry name" value="Sig_transdc_resp-reg_receiver"/>
</dbReference>
<evidence type="ECO:0000313" key="4">
    <source>
        <dbReference type="EMBL" id="EYF08896.1"/>
    </source>
</evidence>
<dbReference type="SUPFAM" id="SSF52172">
    <property type="entry name" value="CheY-like"/>
    <property type="match status" value="1"/>
</dbReference>
<feature type="modified residue" description="4-aspartylphosphate" evidence="2">
    <location>
        <position position="115"/>
    </location>
</feature>
<dbReference type="PANTHER" id="PTHR44591">
    <property type="entry name" value="STRESS RESPONSE REGULATOR PROTEIN 1"/>
    <property type="match status" value="1"/>
</dbReference>
<accession>A0A017TJR4</accession>
<dbReference type="CDD" id="cd17580">
    <property type="entry name" value="REC_2_DhkD-like"/>
    <property type="match status" value="1"/>
</dbReference>
<dbReference type="EMBL" id="ASRX01000002">
    <property type="protein sequence ID" value="EYF08896.1"/>
    <property type="molecule type" value="Genomic_DNA"/>
</dbReference>
<feature type="domain" description="Response regulatory" evidence="3">
    <location>
        <begin position="66"/>
        <end position="182"/>
    </location>
</feature>
<evidence type="ECO:0000256" key="1">
    <source>
        <dbReference type="ARBA" id="ARBA00022553"/>
    </source>
</evidence>
<evidence type="ECO:0000259" key="3">
    <source>
        <dbReference type="PROSITE" id="PS50110"/>
    </source>
</evidence>
<evidence type="ECO:0000313" key="5">
    <source>
        <dbReference type="Proteomes" id="UP000019678"/>
    </source>
</evidence>
<dbReference type="OrthoDB" id="5421695at2"/>
<dbReference type="Proteomes" id="UP000019678">
    <property type="component" value="Unassembled WGS sequence"/>
</dbReference>
<reference evidence="4 5" key="1">
    <citation type="submission" date="2013-05" db="EMBL/GenBank/DDBJ databases">
        <title>Genome assembly of Chondromyces apiculatus DSM 436.</title>
        <authorList>
            <person name="Sharma G."/>
            <person name="Khatri I."/>
            <person name="Kaur C."/>
            <person name="Mayilraj S."/>
            <person name="Subramanian S."/>
        </authorList>
    </citation>
    <scope>NUCLEOTIDE SEQUENCE [LARGE SCALE GENOMIC DNA]</scope>
    <source>
        <strain evidence="4 5">DSM 436</strain>
    </source>
</reference>
<keyword evidence="4" id="KW-0418">Kinase</keyword>
<dbReference type="GO" id="GO:0000160">
    <property type="term" value="P:phosphorelay signal transduction system"/>
    <property type="evidence" value="ECO:0007669"/>
    <property type="project" value="InterPro"/>
</dbReference>
<dbReference type="eggNOG" id="COG0784">
    <property type="taxonomic scope" value="Bacteria"/>
</dbReference>
<dbReference type="SMART" id="SM00448">
    <property type="entry name" value="REC"/>
    <property type="match status" value="1"/>
</dbReference>